<keyword evidence="7" id="KW-1185">Reference proteome</keyword>
<dbReference type="PANTHER" id="PTHR43557:SF2">
    <property type="entry name" value="RIESKE DOMAIN-CONTAINING PROTEIN-RELATED"/>
    <property type="match status" value="1"/>
</dbReference>
<dbReference type="EMBL" id="JBJDQH010000302">
    <property type="protein sequence ID" value="MFK4273723.1"/>
    <property type="molecule type" value="Genomic_DNA"/>
</dbReference>
<evidence type="ECO:0000313" key="6">
    <source>
        <dbReference type="EMBL" id="MFK4273723.1"/>
    </source>
</evidence>
<name>A0ABW8M6C2_9ACTN</name>
<dbReference type="InterPro" id="IPR023753">
    <property type="entry name" value="FAD/NAD-binding_dom"/>
</dbReference>
<dbReference type="Pfam" id="PF07992">
    <property type="entry name" value="Pyr_redox_2"/>
    <property type="match status" value="1"/>
</dbReference>
<proteinExistence type="predicted"/>
<evidence type="ECO:0000256" key="4">
    <source>
        <dbReference type="ARBA" id="ARBA00023002"/>
    </source>
</evidence>
<evidence type="ECO:0000313" key="7">
    <source>
        <dbReference type="Proteomes" id="UP001620295"/>
    </source>
</evidence>
<keyword evidence="2" id="KW-0285">Flavoprotein</keyword>
<accession>A0ABW8M6C2</accession>
<feature type="non-terminal residue" evidence="6">
    <location>
        <position position="91"/>
    </location>
</feature>
<dbReference type="RefSeq" id="WP_404749494.1">
    <property type="nucleotide sequence ID" value="NZ_JBJDQH010000302.1"/>
</dbReference>
<dbReference type="Gene3D" id="3.50.50.60">
    <property type="entry name" value="FAD/NAD(P)-binding domain"/>
    <property type="match status" value="1"/>
</dbReference>
<evidence type="ECO:0000256" key="1">
    <source>
        <dbReference type="ARBA" id="ARBA00001974"/>
    </source>
</evidence>
<gene>
    <name evidence="6" type="ORF">ACI2L5_54175</name>
</gene>
<feature type="domain" description="FAD/NAD(P)-binding" evidence="5">
    <location>
        <begin position="3"/>
        <end position="88"/>
    </location>
</feature>
<reference evidence="6 7" key="1">
    <citation type="submission" date="2024-11" db="EMBL/GenBank/DDBJ databases">
        <title>The Natural Products Discovery Center: Release of the First 8490 Sequenced Strains for Exploring Actinobacteria Biosynthetic Diversity.</title>
        <authorList>
            <person name="Kalkreuter E."/>
            <person name="Kautsar S.A."/>
            <person name="Yang D."/>
            <person name="Bader C.D."/>
            <person name="Teijaro C.N."/>
            <person name="Fluegel L."/>
            <person name="Davis C.M."/>
            <person name="Simpson J.R."/>
            <person name="Lauterbach L."/>
            <person name="Steele A.D."/>
            <person name="Gui C."/>
            <person name="Meng S."/>
            <person name="Li G."/>
            <person name="Viehrig K."/>
            <person name="Ye F."/>
            <person name="Su P."/>
            <person name="Kiefer A.F."/>
            <person name="Nichols A."/>
            <person name="Cepeda A.J."/>
            <person name="Yan W."/>
            <person name="Fan B."/>
            <person name="Jiang Y."/>
            <person name="Adhikari A."/>
            <person name="Zheng C.-J."/>
            <person name="Schuster L."/>
            <person name="Cowan T.M."/>
            <person name="Smanski M.J."/>
            <person name="Chevrette M.G."/>
            <person name="De Carvalho L.P.S."/>
            <person name="Shen B."/>
        </authorList>
    </citation>
    <scope>NUCLEOTIDE SEQUENCE [LARGE SCALE GENOMIC DNA]</scope>
    <source>
        <strain evidence="6 7">NPDC020863</strain>
    </source>
</reference>
<organism evidence="6 7">
    <name type="scientific">Streptomyces milbemycinicus</name>
    <dbReference type="NCBI Taxonomy" id="476552"/>
    <lineage>
        <taxon>Bacteria</taxon>
        <taxon>Bacillati</taxon>
        <taxon>Actinomycetota</taxon>
        <taxon>Actinomycetes</taxon>
        <taxon>Kitasatosporales</taxon>
        <taxon>Streptomycetaceae</taxon>
        <taxon>Streptomyces</taxon>
    </lineage>
</organism>
<keyword evidence="3" id="KW-0274">FAD</keyword>
<evidence type="ECO:0000256" key="2">
    <source>
        <dbReference type="ARBA" id="ARBA00022630"/>
    </source>
</evidence>
<comment type="caution">
    <text evidence="6">The sequence shown here is derived from an EMBL/GenBank/DDBJ whole genome shotgun (WGS) entry which is preliminary data.</text>
</comment>
<evidence type="ECO:0000259" key="5">
    <source>
        <dbReference type="Pfam" id="PF07992"/>
    </source>
</evidence>
<keyword evidence="4" id="KW-0560">Oxidoreductase</keyword>
<sequence length="91" mass="9543">MKRIVVVGASAAGLAAAETLRREGYEGTITLIGEEPHHPYDRPPLSKQILGGQWEADRVALRAPADLDALGLELRLGTAATGLDLAGRTVG</sequence>
<evidence type="ECO:0000256" key="3">
    <source>
        <dbReference type="ARBA" id="ARBA00022827"/>
    </source>
</evidence>
<comment type="cofactor">
    <cofactor evidence="1">
        <name>FAD</name>
        <dbReference type="ChEBI" id="CHEBI:57692"/>
    </cofactor>
</comment>
<dbReference type="InterPro" id="IPR036188">
    <property type="entry name" value="FAD/NAD-bd_sf"/>
</dbReference>
<dbReference type="SUPFAM" id="SSF51905">
    <property type="entry name" value="FAD/NAD(P)-binding domain"/>
    <property type="match status" value="1"/>
</dbReference>
<protein>
    <submittedName>
        <fullName evidence="6">FAD-dependent oxidoreductase</fullName>
    </submittedName>
</protein>
<dbReference type="Proteomes" id="UP001620295">
    <property type="component" value="Unassembled WGS sequence"/>
</dbReference>
<dbReference type="InterPro" id="IPR050446">
    <property type="entry name" value="FAD-oxidoreductase/Apoptosis"/>
</dbReference>
<dbReference type="PANTHER" id="PTHR43557">
    <property type="entry name" value="APOPTOSIS-INDUCING FACTOR 1"/>
    <property type="match status" value="1"/>
</dbReference>